<protein>
    <submittedName>
        <fullName evidence="7">Amino acid permease</fullName>
    </submittedName>
</protein>
<feature type="transmembrane region" description="Helical" evidence="6">
    <location>
        <begin position="432"/>
        <end position="449"/>
    </location>
</feature>
<keyword evidence="4 6" id="KW-1133">Transmembrane helix</keyword>
<proteinExistence type="predicted"/>
<feature type="transmembrane region" description="Helical" evidence="6">
    <location>
        <begin position="76"/>
        <end position="98"/>
    </location>
</feature>
<evidence type="ECO:0000256" key="2">
    <source>
        <dbReference type="ARBA" id="ARBA00022448"/>
    </source>
</evidence>
<feature type="transmembrane region" description="Helical" evidence="6">
    <location>
        <begin position="455"/>
        <end position="475"/>
    </location>
</feature>
<feature type="transmembrane region" description="Helical" evidence="6">
    <location>
        <begin position="296"/>
        <end position="316"/>
    </location>
</feature>
<feature type="transmembrane region" description="Helical" evidence="6">
    <location>
        <begin position="337"/>
        <end position="363"/>
    </location>
</feature>
<dbReference type="GO" id="GO:0015171">
    <property type="term" value="F:amino acid transmembrane transporter activity"/>
    <property type="evidence" value="ECO:0007669"/>
    <property type="project" value="TreeGrafter"/>
</dbReference>
<evidence type="ECO:0000313" key="7">
    <source>
        <dbReference type="EMBL" id="OZG53887.1"/>
    </source>
</evidence>
<keyword evidence="8" id="KW-1185">Reference proteome</keyword>
<organism evidence="7 8">
    <name type="scientific">Alloscardovia macacae</name>
    <dbReference type="NCBI Taxonomy" id="1160091"/>
    <lineage>
        <taxon>Bacteria</taxon>
        <taxon>Bacillati</taxon>
        <taxon>Actinomycetota</taxon>
        <taxon>Actinomycetes</taxon>
        <taxon>Bifidobacteriales</taxon>
        <taxon>Bifidobacteriaceae</taxon>
        <taxon>Alloscardovia</taxon>
    </lineage>
</organism>
<feature type="transmembrane region" description="Helical" evidence="6">
    <location>
        <begin position="496"/>
        <end position="514"/>
    </location>
</feature>
<comment type="caution">
    <text evidence="7">The sequence shown here is derived from an EMBL/GenBank/DDBJ whole genome shotgun (WGS) entry which is preliminary data.</text>
</comment>
<dbReference type="PIRSF" id="PIRSF006060">
    <property type="entry name" value="AA_transporter"/>
    <property type="match status" value="1"/>
</dbReference>
<evidence type="ECO:0000313" key="8">
    <source>
        <dbReference type="Proteomes" id="UP000243657"/>
    </source>
</evidence>
<dbReference type="GO" id="GO:0016020">
    <property type="term" value="C:membrane"/>
    <property type="evidence" value="ECO:0007669"/>
    <property type="project" value="UniProtKB-SubCell"/>
</dbReference>
<evidence type="ECO:0000256" key="5">
    <source>
        <dbReference type="ARBA" id="ARBA00023136"/>
    </source>
</evidence>
<dbReference type="AlphaFoldDB" id="A0A261F427"/>
<dbReference type="Gene3D" id="1.20.1740.10">
    <property type="entry name" value="Amino acid/polyamine transporter I"/>
    <property type="match status" value="1"/>
</dbReference>
<evidence type="ECO:0000256" key="6">
    <source>
        <dbReference type="SAM" id="Phobius"/>
    </source>
</evidence>
<dbReference type="InterPro" id="IPR002293">
    <property type="entry name" value="AA/rel_permease1"/>
</dbReference>
<keyword evidence="2" id="KW-0813">Transport</keyword>
<sequence length="552" mass="59106">MPCKRRIPHSTRLDSPRLTLPRTVFSSLRLPRPYAYGVSDTVRLVNLFRVKSIETALEQTHSEGHSLKRGLGVWDMATLAVAVAVGAGIFSVGAQAIASHAGPGAILSFIIAGAVCAGVALCYAEFASMVPAAGSAYTFTYTTLGEFIAWIIGWDLILEMLMAASVIAKYWGLYLRDFFHLMGVDLVTQWQIPGGLTIDFAPVVIVAFFTALLVVGTKISSRFDAILTVVKVGVVLFIIVAGFFYFKPENLVPLVPDAQPVAASASSAAAGSGASGALATLEQPLLQWLTASQATMYGWSGVLSGAALVFFAFVGFDIIATASEEAKDPKRTVPRGIMLGLGIVVLLYVLVTLVTSGMVSYTQLAAVKNPSLSTAFELVGASWAAKIISFGILVGLTTVVMVLLLGLTRVVFAMSRDHLLPEKISRTNEHGVPVKLQIVSSIVVALIASTLDLSVLADMVNIGTLSAFVLVCVGVPIMRRKRPDLERAFKAPGSPWFPVLIALACLFVMMYLSVLTWIRFLVWLAVGIVIYFAYSYRHSLLEGNFEGGAEKA</sequence>
<evidence type="ECO:0000256" key="3">
    <source>
        <dbReference type="ARBA" id="ARBA00022692"/>
    </source>
</evidence>
<gene>
    <name evidence="7" type="ORF">ALMA_1129</name>
</gene>
<name>A0A261F427_9BIFI</name>
<feature type="transmembrane region" description="Helical" evidence="6">
    <location>
        <begin position="226"/>
        <end position="246"/>
    </location>
</feature>
<feature type="transmembrane region" description="Helical" evidence="6">
    <location>
        <begin position="383"/>
        <end position="412"/>
    </location>
</feature>
<feature type="transmembrane region" description="Helical" evidence="6">
    <location>
        <begin position="147"/>
        <end position="172"/>
    </location>
</feature>
<comment type="subcellular location">
    <subcellularLocation>
        <location evidence="1">Membrane</location>
        <topology evidence="1">Multi-pass membrane protein</topology>
    </subcellularLocation>
</comment>
<evidence type="ECO:0000256" key="1">
    <source>
        <dbReference type="ARBA" id="ARBA00004141"/>
    </source>
</evidence>
<dbReference type="Proteomes" id="UP000243657">
    <property type="component" value="Unassembled WGS sequence"/>
</dbReference>
<dbReference type="Pfam" id="PF13520">
    <property type="entry name" value="AA_permease_2"/>
    <property type="match status" value="1"/>
</dbReference>
<feature type="transmembrane region" description="Helical" evidence="6">
    <location>
        <begin position="520"/>
        <end position="536"/>
    </location>
</feature>
<reference evidence="7 8" key="1">
    <citation type="journal article" date="2017" name="BMC Genomics">
        <title>Comparative genomic and phylogenomic analyses of the Bifidobacteriaceae family.</title>
        <authorList>
            <person name="Lugli G.A."/>
            <person name="Milani C."/>
            <person name="Turroni F."/>
            <person name="Duranti S."/>
            <person name="Mancabelli L."/>
            <person name="Mangifesta M."/>
            <person name="Ferrario C."/>
            <person name="Modesto M."/>
            <person name="Mattarelli P."/>
            <person name="Jiri K."/>
            <person name="van Sinderen D."/>
            <person name="Ventura M."/>
        </authorList>
    </citation>
    <scope>NUCLEOTIDE SEQUENCE [LARGE SCALE GENOMIC DNA]</scope>
    <source>
        <strain evidence="7 8">DSM 24762</strain>
    </source>
</reference>
<accession>A0A261F427</accession>
<keyword evidence="5 6" id="KW-0472">Membrane</keyword>
<evidence type="ECO:0000256" key="4">
    <source>
        <dbReference type="ARBA" id="ARBA00022989"/>
    </source>
</evidence>
<dbReference type="PANTHER" id="PTHR43243:SF4">
    <property type="entry name" value="CATIONIC AMINO ACID TRANSPORTER 4"/>
    <property type="match status" value="1"/>
</dbReference>
<dbReference type="EMBL" id="MWWT01000007">
    <property type="protein sequence ID" value="OZG53887.1"/>
    <property type="molecule type" value="Genomic_DNA"/>
</dbReference>
<dbReference type="PANTHER" id="PTHR43243">
    <property type="entry name" value="INNER MEMBRANE TRANSPORTER YGJI-RELATED"/>
    <property type="match status" value="1"/>
</dbReference>
<feature type="transmembrane region" description="Helical" evidence="6">
    <location>
        <begin position="192"/>
        <end position="214"/>
    </location>
</feature>
<keyword evidence="3 6" id="KW-0812">Transmembrane</keyword>
<feature type="transmembrane region" description="Helical" evidence="6">
    <location>
        <begin position="104"/>
        <end position="126"/>
    </location>
</feature>